<organism evidence="1">
    <name type="scientific">Streptomyces sp. NBC_00049</name>
    <dbReference type="NCBI Taxonomy" id="2903617"/>
    <lineage>
        <taxon>Bacteria</taxon>
        <taxon>Bacillati</taxon>
        <taxon>Actinomycetota</taxon>
        <taxon>Actinomycetes</taxon>
        <taxon>Kitasatosporales</taxon>
        <taxon>Streptomycetaceae</taxon>
        <taxon>Streptomyces</taxon>
    </lineage>
</organism>
<reference evidence="1" key="1">
    <citation type="submission" date="2022-10" db="EMBL/GenBank/DDBJ databases">
        <title>The complete genomes of actinobacterial strains from the NBC collection.</title>
        <authorList>
            <person name="Joergensen T.S."/>
            <person name="Alvarez Arevalo M."/>
            <person name="Sterndorff E.B."/>
            <person name="Faurdal D."/>
            <person name="Vuksanovic O."/>
            <person name="Mourched A.-S."/>
            <person name="Charusanti P."/>
            <person name="Shaw S."/>
            <person name="Blin K."/>
            <person name="Weber T."/>
        </authorList>
    </citation>
    <scope>NUCLEOTIDE SEQUENCE</scope>
    <source>
        <strain evidence="1">NBC_00049</strain>
    </source>
</reference>
<name>A0AAU2JSR3_9ACTN</name>
<dbReference type="Pfam" id="PF00300">
    <property type="entry name" value="His_Phos_1"/>
    <property type="match status" value="1"/>
</dbReference>
<dbReference type="AlphaFoldDB" id="A0AAU2JSR3"/>
<dbReference type="InterPro" id="IPR013078">
    <property type="entry name" value="His_Pase_superF_clade-1"/>
</dbReference>
<proteinExistence type="predicted"/>
<dbReference type="Gene3D" id="3.40.50.1240">
    <property type="entry name" value="Phosphoglycerate mutase-like"/>
    <property type="match status" value="1"/>
</dbReference>
<evidence type="ECO:0000313" key="1">
    <source>
        <dbReference type="EMBL" id="WTU74990.1"/>
    </source>
</evidence>
<dbReference type="EMBL" id="CP108264">
    <property type="protein sequence ID" value="WTU74990.1"/>
    <property type="molecule type" value="Genomic_DNA"/>
</dbReference>
<dbReference type="InterPro" id="IPR029033">
    <property type="entry name" value="His_PPase_superfam"/>
</dbReference>
<gene>
    <name evidence="1" type="ORF">OG327_17655</name>
</gene>
<sequence>MKTSLVRVRLVRLPMDAPARQARFGHGGACPGHEGLRGMATGEWAGRTLDEVAAADPAGVQAWLTDPGYAPPGGESVDALVARVGAELAALAPGTHRIVVEQAVVRAAVVHALELPAAAFWRLDVRPESVTTLTGRAGRWNLLVGQPEDGEPEDEL</sequence>
<protein>
    <submittedName>
        <fullName evidence="1">Histidine phosphatase family protein</fullName>
    </submittedName>
</protein>
<dbReference type="SUPFAM" id="SSF53254">
    <property type="entry name" value="Phosphoglycerate mutase-like"/>
    <property type="match status" value="1"/>
</dbReference>
<accession>A0AAU2JSR3</accession>